<evidence type="ECO:0000313" key="1">
    <source>
        <dbReference type="EMBL" id="GLS21919.1"/>
    </source>
</evidence>
<comment type="caution">
    <text evidence="1">The sequence shown here is derived from an EMBL/GenBank/DDBJ whole genome shotgun (WGS) entry which is preliminary data.</text>
</comment>
<protein>
    <submittedName>
        <fullName evidence="1">Uncharacterized protein</fullName>
    </submittedName>
</protein>
<organism evidence="1 2">
    <name type="scientific">Labrys miyagiensis</name>
    <dbReference type="NCBI Taxonomy" id="346912"/>
    <lineage>
        <taxon>Bacteria</taxon>
        <taxon>Pseudomonadati</taxon>
        <taxon>Pseudomonadota</taxon>
        <taxon>Alphaproteobacteria</taxon>
        <taxon>Hyphomicrobiales</taxon>
        <taxon>Xanthobacteraceae</taxon>
        <taxon>Labrys</taxon>
    </lineage>
</organism>
<dbReference type="Gene3D" id="3.40.50.1110">
    <property type="entry name" value="SGNH hydrolase"/>
    <property type="match status" value="1"/>
</dbReference>
<gene>
    <name evidence="1" type="ORF">GCM10007874_49360</name>
</gene>
<reference evidence="2" key="1">
    <citation type="journal article" date="2019" name="Int. J. Syst. Evol. Microbiol.">
        <title>The Global Catalogue of Microorganisms (GCM) 10K type strain sequencing project: providing services to taxonomists for standard genome sequencing and annotation.</title>
        <authorList>
            <consortium name="The Broad Institute Genomics Platform"/>
            <consortium name="The Broad Institute Genome Sequencing Center for Infectious Disease"/>
            <person name="Wu L."/>
            <person name="Ma J."/>
        </authorList>
    </citation>
    <scope>NUCLEOTIDE SEQUENCE [LARGE SCALE GENOMIC DNA]</scope>
    <source>
        <strain evidence="2">NBRC 101365</strain>
    </source>
</reference>
<dbReference type="Proteomes" id="UP001156882">
    <property type="component" value="Unassembled WGS sequence"/>
</dbReference>
<keyword evidence="2" id="KW-1185">Reference proteome</keyword>
<dbReference type="InterPro" id="IPR036514">
    <property type="entry name" value="SGNH_hydro_sf"/>
</dbReference>
<proteinExistence type="predicted"/>
<evidence type="ECO:0000313" key="2">
    <source>
        <dbReference type="Proteomes" id="UP001156882"/>
    </source>
</evidence>
<dbReference type="SUPFAM" id="SSF52266">
    <property type="entry name" value="SGNH hydrolase"/>
    <property type="match status" value="1"/>
</dbReference>
<sequence length="454" mass="49064">MSSLALHLGPLSVDSQKILRSGVHWLCSQGEEVRANQIIGFCNISLQPAGLRLSGPPPFAEEQELQVAFAPRLPGRISINSELLRGGYLSMHSVETWNAEDIVAHLETDVEVEQEGAGNVRLLMLAGRRMTGLADLQHAGLLPSWHGRSRGWWCDKGETPISLLSLGVCDAAGVVTGDKGAFLETFEAAAQAAQMVYVPDHPIAYTTQLLLDQLSRTPAQYKAIAADIQAVLTEASTTSTPDDLVFAGTLLQALQRSPITDTYPIFSASGSARLGPANAILLSLVAEPQTILRHKKLGYHLNILRHYQAAAGPAIREWLGSAFEAVKRSLDDIRRDYEKLIDTVARMTGAKLVIINRMSTQGHEDISSYAPFDAPMSDTLANIAAKEMNLMLHDIAETRDIAIIDVDAIAAEIGGAEHLPDAVHQSGLMQAILRNEILRALEEIRAPLSSGEAA</sequence>
<dbReference type="EMBL" id="BSPC01000054">
    <property type="protein sequence ID" value="GLS21919.1"/>
    <property type="molecule type" value="Genomic_DNA"/>
</dbReference>
<dbReference type="RefSeq" id="WP_284314909.1">
    <property type="nucleotide sequence ID" value="NZ_BSPC01000054.1"/>
</dbReference>
<accession>A0ABQ6CQA0</accession>
<name>A0ABQ6CQA0_9HYPH</name>